<dbReference type="OrthoDB" id="116243at2"/>
<feature type="domain" description="MEDS" evidence="1">
    <location>
        <begin position="17"/>
        <end position="176"/>
    </location>
</feature>
<sequence>MPYCGLDRAGEIGWGSHRCLFYRFPAQLAQVTAAYVHAGLQARELCVWVTTAPVTPASAQEALARLGCDAARYVRSGQLQLVPHEAWYLENGRFDKARMLAKWEVPMRRAESEGYAGLRITGDPAWLNSEEERRAFMEYERDATDLLARSRVVALCTYAASRCSPTDMFDIMAAHPSALVPSAAGWKTVTTGV</sequence>
<evidence type="ECO:0000313" key="2">
    <source>
        <dbReference type="EMBL" id="ALA59232.1"/>
    </source>
</evidence>
<dbReference type="PATRIC" id="fig|42253.5.peg.2791"/>
<dbReference type="RefSeq" id="WP_053380291.1">
    <property type="nucleotide sequence ID" value="NZ_CP011801.1"/>
</dbReference>
<evidence type="ECO:0000259" key="1">
    <source>
        <dbReference type="Pfam" id="PF14417"/>
    </source>
</evidence>
<keyword evidence="3" id="KW-1185">Reference proteome</keyword>
<name>A0A0K2GF47_NITMO</name>
<dbReference type="InterPro" id="IPR025847">
    <property type="entry name" value="MEDS_domain"/>
</dbReference>
<reference evidence="2 3" key="1">
    <citation type="journal article" date="2015" name="Proc. Natl. Acad. Sci. U.S.A.">
        <title>Expanded metabolic versatility of ubiquitous nitrite-oxidizing bacteria from the genus Nitrospira.</title>
        <authorList>
            <person name="Koch H."/>
            <person name="Lucker S."/>
            <person name="Albertsen M."/>
            <person name="Kitzinger K."/>
            <person name="Herbold C."/>
            <person name="Spieck E."/>
            <person name="Nielsen P.H."/>
            <person name="Wagner M."/>
            <person name="Daims H."/>
        </authorList>
    </citation>
    <scope>NUCLEOTIDE SEQUENCE [LARGE SCALE GENOMIC DNA]</scope>
    <source>
        <strain evidence="2 3">NSP M-1</strain>
    </source>
</reference>
<dbReference type="EMBL" id="CP011801">
    <property type="protein sequence ID" value="ALA59232.1"/>
    <property type="molecule type" value="Genomic_DNA"/>
</dbReference>
<protein>
    <recommendedName>
        <fullName evidence="1">MEDS domain-containing protein</fullName>
    </recommendedName>
</protein>
<dbReference type="STRING" id="42253.NITMOv2_2824"/>
<organism evidence="2 3">
    <name type="scientific">Nitrospira moscoviensis</name>
    <dbReference type="NCBI Taxonomy" id="42253"/>
    <lineage>
        <taxon>Bacteria</taxon>
        <taxon>Pseudomonadati</taxon>
        <taxon>Nitrospirota</taxon>
        <taxon>Nitrospiria</taxon>
        <taxon>Nitrospirales</taxon>
        <taxon>Nitrospiraceae</taxon>
        <taxon>Nitrospira</taxon>
    </lineage>
</organism>
<evidence type="ECO:0000313" key="3">
    <source>
        <dbReference type="Proteomes" id="UP000069205"/>
    </source>
</evidence>
<proteinExistence type="predicted"/>
<gene>
    <name evidence="2" type="ORF">NITMOv2_2824</name>
</gene>
<dbReference type="Proteomes" id="UP000069205">
    <property type="component" value="Chromosome"/>
</dbReference>
<dbReference type="KEGG" id="nmv:NITMOv2_2824"/>
<dbReference type="Pfam" id="PF14417">
    <property type="entry name" value="MEDS"/>
    <property type="match status" value="1"/>
</dbReference>
<dbReference type="AlphaFoldDB" id="A0A0K2GF47"/>
<accession>A0A0K2GF47</accession>